<evidence type="ECO:0000256" key="2">
    <source>
        <dbReference type="SAM" id="MobiDB-lite"/>
    </source>
</evidence>
<keyword evidence="1" id="KW-0175">Coiled coil</keyword>
<feature type="coiled-coil region" evidence="1">
    <location>
        <begin position="225"/>
        <end position="396"/>
    </location>
</feature>
<organism evidence="3 4">
    <name type="scientific">Mycena rosella</name>
    <name type="common">Pink bonnet</name>
    <name type="synonym">Agaricus rosellus</name>
    <dbReference type="NCBI Taxonomy" id="1033263"/>
    <lineage>
        <taxon>Eukaryota</taxon>
        <taxon>Fungi</taxon>
        <taxon>Dikarya</taxon>
        <taxon>Basidiomycota</taxon>
        <taxon>Agaricomycotina</taxon>
        <taxon>Agaricomycetes</taxon>
        <taxon>Agaricomycetidae</taxon>
        <taxon>Agaricales</taxon>
        <taxon>Marasmiineae</taxon>
        <taxon>Mycenaceae</taxon>
        <taxon>Mycena</taxon>
    </lineage>
</organism>
<accession>A0AAD7GA95</accession>
<dbReference type="Proteomes" id="UP001221757">
    <property type="component" value="Unassembled WGS sequence"/>
</dbReference>
<evidence type="ECO:0000313" key="4">
    <source>
        <dbReference type="Proteomes" id="UP001221757"/>
    </source>
</evidence>
<feature type="region of interest" description="Disordered" evidence="2">
    <location>
        <begin position="146"/>
        <end position="179"/>
    </location>
</feature>
<gene>
    <name evidence="3" type="ORF">B0H17DRAFT_1207701</name>
</gene>
<proteinExistence type="predicted"/>
<dbReference type="EMBL" id="JARKIE010000149">
    <property type="protein sequence ID" value="KAJ7675327.1"/>
    <property type="molecule type" value="Genomic_DNA"/>
</dbReference>
<evidence type="ECO:0000256" key="1">
    <source>
        <dbReference type="SAM" id="Coils"/>
    </source>
</evidence>
<reference evidence="3" key="1">
    <citation type="submission" date="2023-03" db="EMBL/GenBank/DDBJ databases">
        <title>Massive genome expansion in bonnet fungi (Mycena s.s.) driven by repeated elements and novel gene families across ecological guilds.</title>
        <authorList>
            <consortium name="Lawrence Berkeley National Laboratory"/>
            <person name="Harder C.B."/>
            <person name="Miyauchi S."/>
            <person name="Viragh M."/>
            <person name="Kuo A."/>
            <person name="Thoen E."/>
            <person name="Andreopoulos B."/>
            <person name="Lu D."/>
            <person name="Skrede I."/>
            <person name="Drula E."/>
            <person name="Henrissat B."/>
            <person name="Morin E."/>
            <person name="Kohler A."/>
            <person name="Barry K."/>
            <person name="LaButti K."/>
            <person name="Morin E."/>
            <person name="Salamov A."/>
            <person name="Lipzen A."/>
            <person name="Mereny Z."/>
            <person name="Hegedus B."/>
            <person name="Baldrian P."/>
            <person name="Stursova M."/>
            <person name="Weitz H."/>
            <person name="Taylor A."/>
            <person name="Grigoriev I.V."/>
            <person name="Nagy L.G."/>
            <person name="Martin F."/>
            <person name="Kauserud H."/>
        </authorList>
    </citation>
    <scope>NUCLEOTIDE SEQUENCE</scope>
    <source>
        <strain evidence="3">CBHHK067</strain>
    </source>
</reference>
<dbReference type="AlphaFoldDB" id="A0AAD7GA95"/>
<protein>
    <submittedName>
        <fullName evidence="3">Uncharacterized protein</fullName>
    </submittedName>
</protein>
<sequence length="428" mass="47599">MSVWKIGMNEVSEETQTLRNKVASKESHIAAQQNEILKQAAELADLKTTLNETLHKLNHEATRAVALESTLAKCTEDLRNESLAAQNAAAALAGAHEKLKAKDLETRELETTLESLSHKSDTFNTRGTKLEKEKGTLEARVRELEGNLRQLSSPAPTAATPARQRATRPRSSSVSDTRIVGLEQELKDSRASLARKEIELGAATTKFAQVQNDLVRVENEKVASDKRLQAEIRDLELALQEKSEDLEYMKEQQGDGGREDELLKRIDEDEAKIAALESLLAQASETQSLKDRLQRLEQQLLAESERTLEMEGQHIELVREKEEALDKVEAVQEEISKLSGALRQKEAMNGQQRQAPAVEQDIERLLGAVERIRGERDDLRRDVHFLQSEAKFTEEALQAKIAALSATNEALAEPIPSSELSCSSCSNN</sequence>
<keyword evidence="4" id="KW-1185">Reference proteome</keyword>
<feature type="compositionally biased region" description="Low complexity" evidence="2">
    <location>
        <begin position="152"/>
        <end position="173"/>
    </location>
</feature>
<name>A0AAD7GA95_MYCRO</name>
<feature type="coiled-coil region" evidence="1">
    <location>
        <begin position="29"/>
        <end position="60"/>
    </location>
</feature>
<comment type="caution">
    <text evidence="3">The sequence shown here is derived from an EMBL/GenBank/DDBJ whole genome shotgun (WGS) entry which is preliminary data.</text>
</comment>
<evidence type="ECO:0000313" key="3">
    <source>
        <dbReference type="EMBL" id="KAJ7675327.1"/>
    </source>
</evidence>